<evidence type="ECO:0000313" key="2">
    <source>
        <dbReference type="Proteomes" id="UP000555448"/>
    </source>
</evidence>
<dbReference type="RefSeq" id="WP_184246388.1">
    <property type="nucleotide sequence ID" value="NZ_JACHLR010000011.1"/>
</dbReference>
<dbReference type="EMBL" id="JACHLR010000011">
    <property type="protein sequence ID" value="MBB4859462.1"/>
    <property type="molecule type" value="Genomic_DNA"/>
</dbReference>
<gene>
    <name evidence="1" type="ORF">HNO88_002791</name>
</gene>
<sequence>MDWTRLKRLTTPSIDVVSIATARDHLRVAHNLDDTLIDRLIDTAIAVIEGPTGAGIPLLLSRWQLTLDHLPRCIDLDLCPVASVDKITVDGVTLDPTTYVVDIDSTPARIVLCHHTTSCLKLGSVKVEFTAGYETIPADLVHAILMLVAHFYEHREAASAVDLKDVPFAVNAILARYRAY</sequence>
<protein>
    <submittedName>
        <fullName evidence="1">Putative phiE125 gp8 family phage protein</fullName>
    </submittedName>
</protein>
<name>A0A7W7NXT4_9SPHN</name>
<dbReference type="InterPro" id="IPR011738">
    <property type="entry name" value="Phage_CHP"/>
</dbReference>
<accession>A0A7W7NXT4</accession>
<reference evidence="1 2" key="1">
    <citation type="submission" date="2020-08" db="EMBL/GenBank/DDBJ databases">
        <title>Functional genomics of gut bacteria from endangered species of beetles.</title>
        <authorList>
            <person name="Carlos-Shanley C."/>
        </authorList>
    </citation>
    <scope>NUCLEOTIDE SEQUENCE [LARGE SCALE GENOMIC DNA]</scope>
    <source>
        <strain evidence="1 2">S00245</strain>
    </source>
</reference>
<proteinExistence type="predicted"/>
<dbReference type="CDD" id="cd08054">
    <property type="entry name" value="gp6"/>
    <property type="match status" value="1"/>
</dbReference>
<organism evidence="1 2">
    <name type="scientific">Novosphingobium chloroacetimidivorans</name>
    <dbReference type="NCBI Taxonomy" id="1428314"/>
    <lineage>
        <taxon>Bacteria</taxon>
        <taxon>Pseudomonadati</taxon>
        <taxon>Pseudomonadota</taxon>
        <taxon>Alphaproteobacteria</taxon>
        <taxon>Sphingomonadales</taxon>
        <taxon>Sphingomonadaceae</taxon>
        <taxon>Novosphingobium</taxon>
    </lineage>
</organism>
<evidence type="ECO:0000313" key="1">
    <source>
        <dbReference type="EMBL" id="MBB4859462.1"/>
    </source>
</evidence>
<dbReference type="Gene3D" id="1.10.3230.30">
    <property type="entry name" value="Phage gp6-like head-tail connector protein"/>
    <property type="match status" value="1"/>
</dbReference>
<dbReference type="AlphaFoldDB" id="A0A7W7NXT4"/>
<dbReference type="NCBIfam" id="TIGR01560">
    <property type="entry name" value="put_DNA_pack"/>
    <property type="match status" value="1"/>
</dbReference>
<comment type="caution">
    <text evidence="1">The sequence shown here is derived from an EMBL/GenBank/DDBJ whole genome shotgun (WGS) entry which is preliminary data.</text>
</comment>
<dbReference type="NCBIfam" id="TIGR02215">
    <property type="entry name" value="phage_chp_gp8"/>
    <property type="match status" value="1"/>
</dbReference>
<dbReference type="Proteomes" id="UP000555448">
    <property type="component" value="Unassembled WGS sequence"/>
</dbReference>
<keyword evidence="2" id="KW-1185">Reference proteome</keyword>
<dbReference type="InterPro" id="IPR006450">
    <property type="entry name" value="Phage_HK97_gp6-like"/>
</dbReference>